<evidence type="ECO:0000256" key="1">
    <source>
        <dbReference type="ARBA" id="ARBA00004123"/>
    </source>
</evidence>
<keyword evidence="11" id="KW-0966">Cell projection</keyword>
<evidence type="ECO:0000256" key="5">
    <source>
        <dbReference type="ARBA" id="ARBA00009686"/>
    </source>
</evidence>
<keyword evidence="16" id="KW-1185">Reference proteome</keyword>
<protein>
    <recommendedName>
        <fullName evidence="13">Phosducin</fullName>
    </recommendedName>
</protein>
<feature type="domain" description="Phosducin" evidence="14">
    <location>
        <begin position="51"/>
        <end position="274"/>
    </location>
</feature>
<evidence type="ECO:0000313" key="16">
    <source>
        <dbReference type="Proteomes" id="UP000297703"/>
    </source>
</evidence>
<dbReference type="PANTHER" id="PTHR46052">
    <property type="entry name" value="PHOSDUCIN-LIKE PROTEIN"/>
    <property type="match status" value="1"/>
</dbReference>
<evidence type="ECO:0000256" key="2">
    <source>
        <dbReference type="ARBA" id="ARBA00004437"/>
    </source>
</evidence>
<dbReference type="Proteomes" id="UP000297703">
    <property type="component" value="Unassembled WGS sequence"/>
</dbReference>
<evidence type="ECO:0000259" key="14">
    <source>
        <dbReference type="Pfam" id="PF02114"/>
    </source>
</evidence>
<dbReference type="EMBL" id="QXTE01000267">
    <property type="protein sequence ID" value="TFK00519.1"/>
    <property type="molecule type" value="Genomic_DNA"/>
</dbReference>
<evidence type="ECO:0000256" key="13">
    <source>
        <dbReference type="ARBA" id="ARBA00040013"/>
    </source>
</evidence>
<dbReference type="InterPro" id="IPR051499">
    <property type="entry name" value="Phosducin-like_reg"/>
</dbReference>
<evidence type="ECO:0000256" key="7">
    <source>
        <dbReference type="ARBA" id="ARBA00022553"/>
    </source>
</evidence>
<comment type="subcellular location">
    <subcellularLocation>
        <location evidence="3">Cell projection</location>
        <location evidence="3">Cilium</location>
        <location evidence="3">Photoreceptor outer segment</location>
    </subcellularLocation>
    <subcellularLocation>
        <location evidence="4">Cytoplasm</location>
        <location evidence="4">Cytosol</location>
    </subcellularLocation>
    <subcellularLocation>
        <location evidence="1">Nucleus</location>
    </subcellularLocation>
    <subcellularLocation>
        <location evidence="2">Photoreceptor inner segment</location>
    </subcellularLocation>
</comment>
<dbReference type="GO" id="GO:0005634">
    <property type="term" value="C:nucleus"/>
    <property type="evidence" value="ECO:0007669"/>
    <property type="project" value="UniProtKB-SubCell"/>
</dbReference>
<keyword evidence="15" id="KW-0675">Receptor</keyword>
<dbReference type="STRING" id="55544.A0A4D9DTN7"/>
<dbReference type="InterPro" id="IPR001200">
    <property type="entry name" value="Phosducin"/>
</dbReference>
<proteinExistence type="inferred from homology"/>
<dbReference type="InterPro" id="IPR036249">
    <property type="entry name" value="Thioredoxin-like_sf"/>
</dbReference>
<dbReference type="Pfam" id="PF02114">
    <property type="entry name" value="Phosducin"/>
    <property type="match status" value="1"/>
</dbReference>
<evidence type="ECO:0000256" key="3">
    <source>
        <dbReference type="ARBA" id="ARBA00004504"/>
    </source>
</evidence>
<dbReference type="SUPFAM" id="SSF52833">
    <property type="entry name" value="Thioredoxin-like"/>
    <property type="match status" value="1"/>
</dbReference>
<dbReference type="GO" id="GO:0001750">
    <property type="term" value="C:photoreceptor outer segment"/>
    <property type="evidence" value="ECO:0007669"/>
    <property type="project" value="UniProtKB-SubCell"/>
</dbReference>
<accession>A0A4D9DTN7</accession>
<dbReference type="GO" id="GO:0005829">
    <property type="term" value="C:cytosol"/>
    <property type="evidence" value="ECO:0007669"/>
    <property type="project" value="UniProtKB-SubCell"/>
</dbReference>
<keyword evidence="7" id="KW-0597">Phosphoprotein</keyword>
<reference evidence="15 16" key="1">
    <citation type="submission" date="2019-04" db="EMBL/GenBank/DDBJ databases">
        <title>Draft genome of the big-headed turtle Platysternon megacephalum.</title>
        <authorList>
            <person name="Gong S."/>
        </authorList>
    </citation>
    <scope>NUCLEOTIDE SEQUENCE [LARGE SCALE GENOMIC DNA]</scope>
    <source>
        <strain evidence="15">DO16091913</strain>
        <tissue evidence="15">Muscle</tissue>
    </source>
</reference>
<keyword evidence="8" id="KW-0716">Sensory transduction</keyword>
<dbReference type="GO" id="GO:0007601">
    <property type="term" value="P:visual perception"/>
    <property type="evidence" value="ECO:0007669"/>
    <property type="project" value="UniProtKB-KW"/>
</dbReference>
<dbReference type="PANTHER" id="PTHR46052:SF3">
    <property type="entry name" value="PHOSDUCIN"/>
    <property type="match status" value="1"/>
</dbReference>
<evidence type="ECO:0000256" key="6">
    <source>
        <dbReference type="ARBA" id="ARBA00022490"/>
    </source>
</evidence>
<dbReference type="PRINTS" id="PR00677">
    <property type="entry name" value="PHOSDUCIN"/>
</dbReference>
<evidence type="ECO:0000256" key="11">
    <source>
        <dbReference type="ARBA" id="ARBA00023273"/>
    </source>
</evidence>
<organism evidence="15 16">
    <name type="scientific">Platysternon megacephalum</name>
    <name type="common">big-headed turtle</name>
    <dbReference type="NCBI Taxonomy" id="55544"/>
    <lineage>
        <taxon>Eukaryota</taxon>
        <taxon>Metazoa</taxon>
        <taxon>Chordata</taxon>
        <taxon>Craniata</taxon>
        <taxon>Vertebrata</taxon>
        <taxon>Euteleostomi</taxon>
        <taxon>Archelosauria</taxon>
        <taxon>Testudinata</taxon>
        <taxon>Testudines</taxon>
        <taxon>Cryptodira</taxon>
        <taxon>Durocryptodira</taxon>
        <taxon>Testudinoidea</taxon>
        <taxon>Platysternidae</taxon>
        <taxon>Platysternon</taxon>
    </lineage>
</organism>
<dbReference type="GO" id="GO:0001917">
    <property type="term" value="C:photoreceptor inner segment"/>
    <property type="evidence" value="ECO:0007669"/>
    <property type="project" value="UniProtKB-SubCell"/>
</dbReference>
<keyword evidence="9" id="KW-0969">Cilium</keyword>
<dbReference type="GO" id="GO:0008277">
    <property type="term" value="P:regulation of G protein-coupled receptor signaling pathway"/>
    <property type="evidence" value="ECO:0007669"/>
    <property type="project" value="InterPro"/>
</dbReference>
<evidence type="ECO:0000256" key="8">
    <source>
        <dbReference type="ARBA" id="ARBA00022606"/>
    </source>
</evidence>
<comment type="caution">
    <text evidence="15">The sequence shown here is derived from an EMBL/GenBank/DDBJ whole genome shotgun (WGS) entry which is preliminary data.</text>
</comment>
<dbReference type="InterPro" id="IPR023196">
    <property type="entry name" value="Phosducin_N_dom_sf"/>
</dbReference>
<gene>
    <name evidence="15" type="ORF">DR999_PMT17342</name>
</gene>
<sequence>MWEVYSDVAHTLRPLMKECCEDMHKDTLHFIIFGSLCSKETKILLLQVPTPGPKGVINDWRKFKLESEDRDSLPLSKKEILRQMSSPHRSLSKDDKDTRERFSRKMSMQEYELIHEEQEDESCLRKYRKRCMQDMHQRLSFGPRYGYLYELQNGEQFLEVIEKERKTVMVVVHIYEDGIKGCEALNNSLTCLAAEYSTMRFCKIKASNTGAGDRFSTDVLPTLLVYKGGELLSNFISVTEHFSEEFFAVDVESFLHEYGLLPEKEIPALGNGNTDDQDIE</sequence>
<dbReference type="OrthoDB" id="70588at2759"/>
<name>A0A4D9DTN7_9SAUR</name>
<dbReference type="AlphaFoldDB" id="A0A4D9DTN7"/>
<comment type="similarity">
    <text evidence="5">Belongs to the phosducin family.</text>
</comment>
<evidence type="ECO:0000256" key="10">
    <source>
        <dbReference type="ARBA" id="ARBA00023242"/>
    </source>
</evidence>
<evidence type="ECO:0000256" key="4">
    <source>
        <dbReference type="ARBA" id="ARBA00004514"/>
    </source>
</evidence>
<evidence type="ECO:0000313" key="15">
    <source>
        <dbReference type="EMBL" id="TFK00519.1"/>
    </source>
</evidence>
<reference evidence="15 16" key="2">
    <citation type="submission" date="2019-04" db="EMBL/GenBank/DDBJ databases">
        <title>The genome sequence of big-headed turtle.</title>
        <authorList>
            <person name="Gong S."/>
        </authorList>
    </citation>
    <scope>NUCLEOTIDE SEQUENCE [LARGE SCALE GENOMIC DNA]</scope>
    <source>
        <strain evidence="15">DO16091913</strain>
        <tissue evidence="15">Muscle</tissue>
    </source>
</reference>
<dbReference type="Gene3D" id="1.10.168.10">
    <property type="entry name" value="Phosducin, domain 2"/>
    <property type="match status" value="2"/>
</dbReference>
<keyword evidence="10" id="KW-0539">Nucleus</keyword>
<keyword evidence="6" id="KW-0963">Cytoplasm</keyword>
<dbReference type="Gene3D" id="3.40.30.10">
    <property type="entry name" value="Glutaredoxin"/>
    <property type="match status" value="1"/>
</dbReference>
<dbReference type="InterPro" id="IPR024253">
    <property type="entry name" value="Phosducin_thioredoxin-like_dom"/>
</dbReference>
<evidence type="ECO:0000256" key="12">
    <source>
        <dbReference type="ARBA" id="ARBA00023305"/>
    </source>
</evidence>
<evidence type="ECO:0000256" key="9">
    <source>
        <dbReference type="ARBA" id="ARBA00023069"/>
    </source>
</evidence>
<keyword evidence="12" id="KW-0844">Vision</keyword>
<dbReference type="CDD" id="cd02987">
    <property type="entry name" value="Phd_like_Phd"/>
    <property type="match status" value="1"/>
</dbReference>